<evidence type="ECO:0000313" key="2">
    <source>
        <dbReference type="Proteomes" id="UP001165580"/>
    </source>
</evidence>
<comment type="caution">
    <text evidence="1">The sequence shown here is derived from an EMBL/GenBank/DDBJ whole genome shotgun (WGS) entry which is preliminary data.</text>
</comment>
<dbReference type="Proteomes" id="UP001165580">
    <property type="component" value="Unassembled WGS sequence"/>
</dbReference>
<sequence length="308" mass="33745">MAEGLGIEGVYIHGGKGLSLPRRYARQWRMTGRMLAEKRPSVVLVMQPPFFSLFRAWLYSLRTGARLAADMHTGAFDDPRWSWATPWILRIARRKGNRVIVTNEPLARRARAAGATVLQCHGYLRDFVAPADGSFDDPALMVTAGRPYVLIPLAWAYDEPVEEIIEAARLKPDMLWVLTGKAPQQARDSAPPNIVFSGFATRPDYERLRAGASVVGAITTAEDTMQRSGYEALEATTPLVTSPMVVLKDYFGDGAIYAEPTAAGIAAAMADAISDAAARREQMAALLQRKIAEQDDAMGAIKAWMYAA</sequence>
<dbReference type="Gene3D" id="3.40.50.2000">
    <property type="entry name" value="Glycogen Phosphorylase B"/>
    <property type="match status" value="1"/>
</dbReference>
<evidence type="ECO:0008006" key="3">
    <source>
        <dbReference type="Google" id="ProtNLM"/>
    </source>
</evidence>
<protein>
    <recommendedName>
        <fullName evidence="3">Glycosyltransferase</fullName>
    </recommendedName>
</protein>
<name>A0ABT2GDM1_9MICO</name>
<proteinExistence type="predicted"/>
<reference evidence="1" key="1">
    <citation type="submission" date="2022-08" db="EMBL/GenBank/DDBJ databases">
        <authorList>
            <person name="Deng Y."/>
            <person name="Han X.-F."/>
            <person name="Zhang Y.-Q."/>
        </authorList>
    </citation>
    <scope>NUCLEOTIDE SEQUENCE</scope>
    <source>
        <strain evidence="1">CPCC 205716</strain>
    </source>
</reference>
<dbReference type="RefSeq" id="WP_259485264.1">
    <property type="nucleotide sequence ID" value="NZ_JANTEZ010000002.1"/>
</dbReference>
<dbReference type="SUPFAM" id="SSF53756">
    <property type="entry name" value="UDP-Glycosyltransferase/glycogen phosphorylase"/>
    <property type="match status" value="1"/>
</dbReference>
<gene>
    <name evidence="1" type="ORF">NVV95_04025</name>
</gene>
<keyword evidence="2" id="KW-1185">Reference proteome</keyword>
<dbReference type="EMBL" id="JANTEZ010000002">
    <property type="protein sequence ID" value="MCS5713717.1"/>
    <property type="molecule type" value="Genomic_DNA"/>
</dbReference>
<organism evidence="1 2">
    <name type="scientific">Herbiconiux gentiana</name>
    <dbReference type="NCBI Taxonomy" id="2970912"/>
    <lineage>
        <taxon>Bacteria</taxon>
        <taxon>Bacillati</taxon>
        <taxon>Actinomycetota</taxon>
        <taxon>Actinomycetes</taxon>
        <taxon>Micrococcales</taxon>
        <taxon>Microbacteriaceae</taxon>
        <taxon>Herbiconiux</taxon>
    </lineage>
</organism>
<accession>A0ABT2GDM1</accession>
<evidence type="ECO:0000313" key="1">
    <source>
        <dbReference type="EMBL" id="MCS5713717.1"/>
    </source>
</evidence>